<evidence type="ECO:0000313" key="4">
    <source>
        <dbReference type="Proteomes" id="UP000031668"/>
    </source>
</evidence>
<dbReference type="Proteomes" id="UP000031668">
    <property type="component" value="Unassembled WGS sequence"/>
</dbReference>
<dbReference type="SUPFAM" id="SSF46458">
    <property type="entry name" value="Globin-like"/>
    <property type="match status" value="1"/>
</dbReference>
<reference evidence="3 4" key="1">
    <citation type="journal article" date="2014" name="Genome Biol. Evol.">
        <title>The genome of the myxosporean Thelohanellus kitauei shows adaptations to nutrient acquisition within its fish host.</title>
        <authorList>
            <person name="Yang Y."/>
            <person name="Xiong J."/>
            <person name="Zhou Z."/>
            <person name="Huo F."/>
            <person name="Miao W."/>
            <person name="Ran C."/>
            <person name="Liu Y."/>
            <person name="Zhang J."/>
            <person name="Feng J."/>
            <person name="Wang M."/>
            <person name="Wang M."/>
            <person name="Wang L."/>
            <person name="Yao B."/>
        </authorList>
    </citation>
    <scope>NUCLEOTIDE SEQUENCE [LARGE SCALE GENOMIC DNA]</scope>
    <source>
        <strain evidence="3">Wuqing</strain>
    </source>
</reference>
<dbReference type="InterPro" id="IPR000971">
    <property type="entry name" value="Globin"/>
</dbReference>
<keyword evidence="1" id="KW-0561">Oxygen transport</keyword>
<dbReference type="InterPro" id="IPR009050">
    <property type="entry name" value="Globin-like_sf"/>
</dbReference>
<dbReference type="GO" id="GO:0020037">
    <property type="term" value="F:heme binding"/>
    <property type="evidence" value="ECO:0007669"/>
    <property type="project" value="InterPro"/>
</dbReference>
<evidence type="ECO:0000256" key="1">
    <source>
        <dbReference type="RuleBase" id="RU000356"/>
    </source>
</evidence>
<keyword evidence="1" id="KW-0349">Heme</keyword>
<proteinExistence type="inferred from homology"/>
<dbReference type="Pfam" id="PF00042">
    <property type="entry name" value="Globin"/>
    <property type="match status" value="1"/>
</dbReference>
<keyword evidence="1" id="KW-0479">Metal-binding</keyword>
<comment type="similarity">
    <text evidence="1">Belongs to the globin family.</text>
</comment>
<dbReference type="EMBL" id="JWZT01005339">
    <property type="protein sequence ID" value="KII61355.1"/>
    <property type="molecule type" value="Genomic_DNA"/>
</dbReference>
<feature type="domain" description="Globin" evidence="2">
    <location>
        <begin position="34"/>
        <end position="187"/>
    </location>
</feature>
<dbReference type="GO" id="GO:0005344">
    <property type="term" value="F:oxygen carrier activity"/>
    <property type="evidence" value="ECO:0007669"/>
    <property type="project" value="UniProtKB-KW"/>
</dbReference>
<dbReference type="PROSITE" id="PS01033">
    <property type="entry name" value="GLOBIN"/>
    <property type="match status" value="1"/>
</dbReference>
<name>A0A0C2M2P6_THEKT</name>
<keyword evidence="1" id="KW-0813">Transport</keyword>
<dbReference type="Gene3D" id="1.10.490.10">
    <property type="entry name" value="Globins"/>
    <property type="match status" value="1"/>
</dbReference>
<dbReference type="InterPro" id="IPR044399">
    <property type="entry name" value="Mb-like_M"/>
</dbReference>
<dbReference type="GO" id="GO:0019825">
    <property type="term" value="F:oxygen binding"/>
    <property type="evidence" value="ECO:0007669"/>
    <property type="project" value="InterPro"/>
</dbReference>
<protein>
    <recommendedName>
        <fullName evidence="2">Globin domain-containing protein</fullName>
    </recommendedName>
</protein>
<dbReference type="CDD" id="cd01040">
    <property type="entry name" value="Mb-like"/>
    <property type="match status" value="1"/>
</dbReference>
<dbReference type="AlphaFoldDB" id="A0A0C2M2P6"/>
<evidence type="ECO:0000313" key="3">
    <source>
        <dbReference type="EMBL" id="KII61355.1"/>
    </source>
</evidence>
<sequence length="187" mass="23014">MEDKSTVDSEDQQEYLKLFDKWCLKETKPFSVRFLTLEERLKLKESWIKIYQKIQDLPDVDITFEIFVRLMERRPEMSKNFEKDVYKYSRMKSHSDKMLVILNNMIRNLDDEQKMLKYLSGMVRRHRNYGIRQGDCKMWEEIFLDIISRYDDHKTACWYSIVNWKNRSLWRLLMRHIWLALTGYSES</sequence>
<gene>
    <name evidence="3" type="ORF">RF11_12769</name>
</gene>
<comment type="caution">
    <text evidence="3">The sequence shown here is derived from an EMBL/GenBank/DDBJ whole genome shotgun (WGS) entry which is preliminary data.</text>
</comment>
<accession>A0A0C2M2P6</accession>
<evidence type="ECO:0000259" key="2">
    <source>
        <dbReference type="PROSITE" id="PS01033"/>
    </source>
</evidence>
<keyword evidence="1" id="KW-0408">Iron</keyword>
<organism evidence="3 4">
    <name type="scientific">Thelohanellus kitauei</name>
    <name type="common">Myxosporean</name>
    <dbReference type="NCBI Taxonomy" id="669202"/>
    <lineage>
        <taxon>Eukaryota</taxon>
        <taxon>Metazoa</taxon>
        <taxon>Cnidaria</taxon>
        <taxon>Myxozoa</taxon>
        <taxon>Myxosporea</taxon>
        <taxon>Bivalvulida</taxon>
        <taxon>Platysporina</taxon>
        <taxon>Myxobolidae</taxon>
        <taxon>Thelohanellus</taxon>
    </lineage>
</organism>
<keyword evidence="4" id="KW-1185">Reference proteome</keyword>
<dbReference type="InterPro" id="IPR012292">
    <property type="entry name" value="Globin/Proto"/>
</dbReference>